<reference evidence="1" key="1">
    <citation type="submission" date="2020-10" db="EMBL/GenBank/DDBJ databases">
        <authorList>
            <person name="Gilroy R."/>
        </authorList>
    </citation>
    <scope>NUCLEOTIDE SEQUENCE</scope>
    <source>
        <strain evidence="1">17213</strain>
    </source>
</reference>
<name>A0A9D9DD80_9GAMM</name>
<dbReference type="Proteomes" id="UP000823631">
    <property type="component" value="Unassembled WGS sequence"/>
</dbReference>
<accession>A0A9D9DD80</accession>
<organism evidence="1 2">
    <name type="scientific">Candidatus Avisuccinivibrio stercorigallinarum</name>
    <dbReference type="NCBI Taxonomy" id="2840704"/>
    <lineage>
        <taxon>Bacteria</taxon>
        <taxon>Pseudomonadati</taxon>
        <taxon>Pseudomonadota</taxon>
        <taxon>Gammaproteobacteria</taxon>
        <taxon>Aeromonadales</taxon>
        <taxon>Succinivibrionaceae</taxon>
        <taxon>Succinivibrionaceae incertae sedis</taxon>
        <taxon>Candidatus Avisuccinivibrio</taxon>
    </lineage>
</organism>
<evidence type="ECO:0000313" key="1">
    <source>
        <dbReference type="EMBL" id="MBO8416250.1"/>
    </source>
</evidence>
<feature type="non-terminal residue" evidence="1">
    <location>
        <position position="1"/>
    </location>
</feature>
<dbReference type="EMBL" id="JADINH010000164">
    <property type="protein sequence ID" value="MBO8416250.1"/>
    <property type="molecule type" value="Genomic_DNA"/>
</dbReference>
<sequence>LQTRYPDALPPESLTALRAFVCACENTLDAAKADEILSSLGITPETDANEAGKVFEAAQIQTEHARYELSFTDDAIDELTLKAFPR</sequence>
<proteinExistence type="predicted"/>
<reference evidence="1" key="2">
    <citation type="journal article" date="2021" name="PeerJ">
        <title>Extensive microbial diversity within the chicken gut microbiome revealed by metagenomics and culture.</title>
        <authorList>
            <person name="Gilroy R."/>
            <person name="Ravi A."/>
            <person name="Getino M."/>
            <person name="Pursley I."/>
            <person name="Horton D.L."/>
            <person name="Alikhan N.F."/>
            <person name="Baker D."/>
            <person name="Gharbi K."/>
            <person name="Hall N."/>
            <person name="Watson M."/>
            <person name="Adriaenssens E.M."/>
            <person name="Foster-Nyarko E."/>
            <person name="Jarju S."/>
            <person name="Secka A."/>
            <person name="Antonio M."/>
            <person name="Oren A."/>
            <person name="Chaudhuri R.R."/>
            <person name="La Ragione R."/>
            <person name="Hildebrand F."/>
            <person name="Pallen M.J."/>
        </authorList>
    </citation>
    <scope>NUCLEOTIDE SEQUENCE</scope>
    <source>
        <strain evidence="1">17213</strain>
    </source>
</reference>
<comment type="caution">
    <text evidence="1">The sequence shown here is derived from an EMBL/GenBank/DDBJ whole genome shotgun (WGS) entry which is preliminary data.</text>
</comment>
<dbReference type="AlphaFoldDB" id="A0A9D9DD80"/>
<evidence type="ECO:0000313" key="2">
    <source>
        <dbReference type="Proteomes" id="UP000823631"/>
    </source>
</evidence>
<gene>
    <name evidence="1" type="ORF">IAB19_07730</name>
</gene>
<protein>
    <submittedName>
        <fullName evidence="1">Uncharacterized protein</fullName>
    </submittedName>
</protein>